<sequence>MKVPPHAIAHVSLLTGDGDTDSEHVLVRDGHVLRVFAPKWHIVGQHKSEHELEVDHFVGLIEILISIIDFERSSTAFSVRRRNGHCLVPTPLRPTTFKL</sequence>
<dbReference type="RefSeq" id="XP_060322468.1">
    <property type="nucleotide sequence ID" value="XM_060478624.1"/>
</dbReference>
<reference evidence="1" key="1">
    <citation type="submission" date="2023-06" db="EMBL/GenBank/DDBJ databases">
        <authorList>
            <consortium name="Lawrence Berkeley National Laboratory"/>
            <person name="Ahrendt S."/>
            <person name="Sahu N."/>
            <person name="Indic B."/>
            <person name="Wong-Bajracharya J."/>
            <person name="Merenyi Z."/>
            <person name="Ke H.-M."/>
            <person name="Monk M."/>
            <person name="Kocsube S."/>
            <person name="Drula E."/>
            <person name="Lipzen A."/>
            <person name="Balint B."/>
            <person name="Henrissat B."/>
            <person name="Andreopoulos B."/>
            <person name="Martin F.M."/>
            <person name="Harder C.B."/>
            <person name="Rigling D."/>
            <person name="Ford K.L."/>
            <person name="Foster G.D."/>
            <person name="Pangilinan J."/>
            <person name="Papanicolaou A."/>
            <person name="Barry K."/>
            <person name="LaButti K."/>
            <person name="Viragh M."/>
            <person name="Koriabine M."/>
            <person name="Yan M."/>
            <person name="Riley R."/>
            <person name="Champramary S."/>
            <person name="Plett K.L."/>
            <person name="Tsai I.J."/>
            <person name="Slot J."/>
            <person name="Sipos G."/>
            <person name="Plett J."/>
            <person name="Nagy L.G."/>
            <person name="Grigoriev I.V."/>
        </authorList>
    </citation>
    <scope>NUCLEOTIDE SEQUENCE</scope>
    <source>
        <strain evidence="1">CCBAS 213</strain>
    </source>
</reference>
<name>A0AA39MK00_ARMTA</name>
<gene>
    <name evidence="1" type="ORF">EV420DRAFT_1652225</name>
</gene>
<dbReference type="GeneID" id="85362172"/>
<accession>A0AA39MK00</accession>
<comment type="caution">
    <text evidence="1">The sequence shown here is derived from an EMBL/GenBank/DDBJ whole genome shotgun (WGS) entry which is preliminary data.</text>
</comment>
<dbReference type="AlphaFoldDB" id="A0AA39MK00"/>
<evidence type="ECO:0000313" key="2">
    <source>
        <dbReference type="Proteomes" id="UP001175211"/>
    </source>
</evidence>
<protein>
    <submittedName>
        <fullName evidence="1">Uncharacterized protein</fullName>
    </submittedName>
</protein>
<dbReference type="Proteomes" id="UP001175211">
    <property type="component" value="Unassembled WGS sequence"/>
</dbReference>
<proteinExistence type="predicted"/>
<organism evidence="1 2">
    <name type="scientific">Armillaria tabescens</name>
    <name type="common">Ringless honey mushroom</name>
    <name type="synonym">Agaricus tabescens</name>
    <dbReference type="NCBI Taxonomy" id="1929756"/>
    <lineage>
        <taxon>Eukaryota</taxon>
        <taxon>Fungi</taxon>
        <taxon>Dikarya</taxon>
        <taxon>Basidiomycota</taxon>
        <taxon>Agaricomycotina</taxon>
        <taxon>Agaricomycetes</taxon>
        <taxon>Agaricomycetidae</taxon>
        <taxon>Agaricales</taxon>
        <taxon>Marasmiineae</taxon>
        <taxon>Physalacriaceae</taxon>
        <taxon>Desarmillaria</taxon>
    </lineage>
</organism>
<evidence type="ECO:0000313" key="1">
    <source>
        <dbReference type="EMBL" id="KAK0437102.1"/>
    </source>
</evidence>
<dbReference type="EMBL" id="JAUEPS010000117">
    <property type="protein sequence ID" value="KAK0437102.1"/>
    <property type="molecule type" value="Genomic_DNA"/>
</dbReference>
<keyword evidence="2" id="KW-1185">Reference proteome</keyword>